<keyword evidence="3 12" id="KW-0479">Metal-binding</keyword>
<feature type="binding site" evidence="11">
    <location>
        <position position="871"/>
    </location>
    <ligand>
        <name>ATP</name>
        <dbReference type="ChEBI" id="CHEBI:30616"/>
    </ligand>
</feature>
<proteinExistence type="predicted"/>
<feature type="binding site" evidence="11">
    <location>
        <position position="492"/>
    </location>
    <ligand>
        <name>ATP</name>
        <dbReference type="ChEBI" id="CHEBI:30616"/>
    </ligand>
</feature>
<dbReference type="InterPro" id="IPR001054">
    <property type="entry name" value="A/G_cyclase"/>
</dbReference>
<dbReference type="Gene3D" id="3.40.50.1000">
    <property type="entry name" value="HAD superfamily/HAD-like"/>
    <property type="match status" value="2"/>
</dbReference>
<feature type="transmembrane region" description="Helical" evidence="14">
    <location>
        <begin position="1268"/>
        <end position="1286"/>
    </location>
</feature>
<dbReference type="GO" id="GO:0045332">
    <property type="term" value="P:phospholipid translocation"/>
    <property type="evidence" value="ECO:0007669"/>
    <property type="project" value="TreeGrafter"/>
</dbReference>
<evidence type="ECO:0000313" key="16">
    <source>
        <dbReference type="EMBL" id="CAG9320190.1"/>
    </source>
</evidence>
<evidence type="ECO:0000259" key="15">
    <source>
        <dbReference type="PROSITE" id="PS50125"/>
    </source>
</evidence>
<keyword evidence="8 14" id="KW-1133">Transmembrane helix</keyword>
<dbReference type="GO" id="GO:0005886">
    <property type="term" value="C:plasma membrane"/>
    <property type="evidence" value="ECO:0007669"/>
    <property type="project" value="TreeGrafter"/>
</dbReference>
<dbReference type="InterPro" id="IPR032631">
    <property type="entry name" value="P-type_ATPase_N"/>
</dbReference>
<dbReference type="InterPro" id="IPR008250">
    <property type="entry name" value="ATPase_P-typ_transduc_dom_A_sf"/>
</dbReference>
<dbReference type="Gene3D" id="1.20.1110.10">
    <property type="entry name" value="Calcium-transporting ATPase, transmembrane domain"/>
    <property type="match status" value="1"/>
</dbReference>
<dbReference type="InterPro" id="IPR044492">
    <property type="entry name" value="P_typ_ATPase_HD_dom"/>
</dbReference>
<feature type="binding site" evidence="11">
    <location>
        <position position="533"/>
    </location>
    <ligand>
        <name>ATP</name>
        <dbReference type="ChEBI" id="CHEBI:30616"/>
    </ligand>
</feature>
<dbReference type="InterPro" id="IPR018303">
    <property type="entry name" value="ATPase_P-typ_P_site"/>
</dbReference>
<feature type="compositionally biased region" description="Basic and acidic residues" evidence="13">
    <location>
        <begin position="739"/>
        <end position="765"/>
    </location>
</feature>
<feature type="binding site" evidence="12">
    <location>
        <position position="871"/>
    </location>
    <ligand>
        <name>Mg(2+)</name>
        <dbReference type="ChEBI" id="CHEBI:18420"/>
    </ligand>
</feature>
<feature type="binding site" evidence="12">
    <location>
        <position position="867"/>
    </location>
    <ligand>
        <name>Mg(2+)</name>
        <dbReference type="ChEBI" id="CHEBI:18420"/>
    </ligand>
</feature>
<evidence type="ECO:0000256" key="9">
    <source>
        <dbReference type="ARBA" id="ARBA00023136"/>
    </source>
</evidence>
<feature type="transmembrane region" description="Helical" evidence="14">
    <location>
        <begin position="1848"/>
        <end position="1867"/>
    </location>
</feature>
<evidence type="ECO:0000256" key="14">
    <source>
        <dbReference type="SAM" id="Phobius"/>
    </source>
</evidence>
<keyword evidence="6 12" id="KW-0460">Magnesium</keyword>
<feature type="binding site" evidence="12">
    <location>
        <position position="374"/>
    </location>
    <ligand>
        <name>Mg(2+)</name>
        <dbReference type="ChEBI" id="CHEBI:18420"/>
    </ligand>
</feature>
<feature type="transmembrane region" description="Helical" evidence="14">
    <location>
        <begin position="1744"/>
        <end position="1762"/>
    </location>
</feature>
<feature type="binding site" evidence="11">
    <location>
        <position position="672"/>
    </location>
    <ligand>
        <name>ATP</name>
        <dbReference type="ChEBI" id="CHEBI:30616"/>
    </ligand>
</feature>
<keyword evidence="4 11" id="KW-0547">Nucleotide-binding</keyword>
<dbReference type="GO" id="GO:0140326">
    <property type="term" value="F:ATPase-coupled intramembrane lipid transporter activity"/>
    <property type="evidence" value="ECO:0007669"/>
    <property type="project" value="InterPro"/>
</dbReference>
<dbReference type="Pfam" id="PF13246">
    <property type="entry name" value="Cation_ATPase"/>
    <property type="match status" value="1"/>
</dbReference>
<dbReference type="GO" id="GO:0000287">
    <property type="term" value="F:magnesium ion binding"/>
    <property type="evidence" value="ECO:0007669"/>
    <property type="project" value="InterPro"/>
</dbReference>
<dbReference type="CDD" id="cd07302">
    <property type="entry name" value="CHD"/>
    <property type="match status" value="2"/>
</dbReference>
<dbReference type="InterPro" id="IPR032630">
    <property type="entry name" value="P_typ_ATPase_c"/>
</dbReference>
<keyword evidence="9 14" id="KW-0472">Membrane</keyword>
<feature type="transmembrane region" description="Helical" evidence="14">
    <location>
        <begin position="1067"/>
        <end position="1089"/>
    </location>
</feature>
<dbReference type="InterPro" id="IPR023214">
    <property type="entry name" value="HAD_sf"/>
</dbReference>
<dbReference type="EMBL" id="CAJZBQ010000024">
    <property type="protein sequence ID" value="CAG9320190.1"/>
    <property type="molecule type" value="Genomic_DNA"/>
</dbReference>
<accession>A0AAU9J4P6</accession>
<feature type="transmembrane region" description="Helical" evidence="14">
    <location>
        <begin position="1349"/>
        <end position="1366"/>
    </location>
</feature>
<dbReference type="GO" id="GO:0035556">
    <property type="term" value="P:intracellular signal transduction"/>
    <property type="evidence" value="ECO:0007669"/>
    <property type="project" value="InterPro"/>
</dbReference>
<dbReference type="InterPro" id="IPR023299">
    <property type="entry name" value="ATPase_P-typ_cyto_dom_N"/>
</dbReference>
<evidence type="ECO:0000256" key="4">
    <source>
        <dbReference type="ARBA" id="ARBA00022741"/>
    </source>
</evidence>
<keyword evidence="17" id="KW-1185">Reference proteome</keyword>
<name>A0AAU9J4P6_9CILI</name>
<dbReference type="SUPFAM" id="SSF81653">
    <property type="entry name" value="Calcium ATPase, transduction domain A"/>
    <property type="match status" value="1"/>
</dbReference>
<evidence type="ECO:0000313" key="17">
    <source>
        <dbReference type="Proteomes" id="UP001162131"/>
    </source>
</evidence>
<comment type="cofactor">
    <cofactor evidence="12">
        <name>Mg(2+)</name>
        <dbReference type="ChEBI" id="CHEBI:18420"/>
    </cofactor>
</comment>
<evidence type="ECO:0000256" key="12">
    <source>
        <dbReference type="PIRSR" id="PIRSR606539-3"/>
    </source>
</evidence>
<evidence type="ECO:0000256" key="13">
    <source>
        <dbReference type="SAM" id="MobiDB-lite"/>
    </source>
</evidence>
<feature type="domain" description="Guanylate cyclase" evidence="15">
    <location>
        <begin position="1920"/>
        <end position="2050"/>
    </location>
</feature>
<dbReference type="SUPFAM" id="SSF81665">
    <property type="entry name" value="Calcium ATPase, transmembrane domain M"/>
    <property type="match status" value="1"/>
</dbReference>
<feature type="transmembrane region" description="Helical" evidence="14">
    <location>
        <begin position="1711"/>
        <end position="1732"/>
    </location>
</feature>
<gene>
    <name evidence="16" type="ORF">BSTOLATCC_MIC25422</name>
</gene>
<feature type="binding site" evidence="11">
    <location>
        <position position="557"/>
    </location>
    <ligand>
        <name>ATP</name>
        <dbReference type="ChEBI" id="CHEBI:30616"/>
    </ligand>
</feature>
<feature type="binding site" evidence="11">
    <location>
        <position position="590"/>
    </location>
    <ligand>
        <name>ATP</name>
        <dbReference type="ChEBI" id="CHEBI:30616"/>
    </ligand>
</feature>
<dbReference type="GO" id="GO:0009190">
    <property type="term" value="P:cyclic nucleotide biosynthetic process"/>
    <property type="evidence" value="ECO:0007669"/>
    <property type="project" value="InterPro"/>
</dbReference>
<feature type="binding site" evidence="11">
    <location>
        <position position="845"/>
    </location>
    <ligand>
        <name>ATP</name>
        <dbReference type="ChEBI" id="CHEBI:30616"/>
    </ligand>
</feature>
<sequence length="2107" mass="238275">MLNPEEVNWSEILVDGSNGHPSSIFPSNTVISARYNFFTIIPRNLFEQFQRLPNIWFLFISVLQLIPWDLNPVDPWTTIAPLAFLICLSFIKEAKDDYNRHKEDIKVNSVEYLHWNGVTFEKIKSGDLEVGMFVLVNDGETVPADMVLLACSNESCNIYIDTTSVLGNGNLIERQALSETQKFLSGGADLGVKLEKMYGSVKVEEANRDVLSFQGLMILAGHPKGIEIQIKHLLMRGSVLKNTTWALGFVVYAGENCKIQMNIRNQLRKTSKLEKLLNKWVVYILAFEIILVIISLFLYYYASESDFGNYHFLEALVVYLILYSNIFPISLFVVMDFIRLFQSKLISYQMCGNVEFKSTNVNENLGQVEYVITDKTGTLTENQLMLKACFVGLEEYVDDESPSDTLENRLSAVSDDGRQKNLTEVPFSTKHTYREGYDQDPSPQCDNSFERLRKSLEKENSGSLKTNFIRCLAMCNSLTIQWNKYYGPSADEIALAEGAARLGYILRNKMADQVEIEGPENSSMFTIIDSREFDPETQQSKIIVKKNDEEAAFLYIKGSHFSMLEYFEKETDLINTINNQIDQLGKQGLRTMVLAYKQLTALELSDFQNKVQAAKNSLLNQTLRIENAYKDLEANLEYLGIAGIEDIVLSDTKSAISDLREAGIKIWMASGDNENSCISTAISCELIENEPIFKLQNLGASHQVYKALQKGLENYVFHSKIGEIERVDSIGDLEVNDPNGRDLDDSLKESEHLDASESLHEDRSQTRKGTQPNKPIVFRKFSRIGISFEDINLGEFNPSQVDFVMSCDRVSFRAAVQDNKTRKLFVALLFSAKFVCFSGMMPKDKSDVVKLLKTSFGFKPLVLAIGDGSSDISMLQEADIGVGITGKEESEAKNYAELSISHFAYLKNVLLVYGHWSYSKMSKVVLLFLYKNFVMTMIIFGFFLASDYSGFSIFNGGLIVGFNIFYTIFPIIALGIFNQRASKEQILYNPRIYTKGITNEFLNLKQLAIYIALGLIHTAAILLLIVSVNLYIVSDSGRSSDLSLLEFSLFPCMVLTILCQVWKETNVFNWITITQFILSVGFMIGYLGITNAHNFTSKELRGAGDELNDSSANIVGIIIIPLICYIISSAYDYFCNFLWHGNFEASKVMPELCGKFNRLASYANNLERVYKDSSVWKSEFEVDGFQMKKYSMHFNAPNIERKYRERYTNEHLVFFRRILLYIAALLAAFTIVAGATEKKGSATGGAIITFAQLLVFGFSNTKIFKQNYIFFSIFWIFCAILIKFIMEMAFRIESALITCMLTELSFFVFDVNWLAMSILNLLNVCLYIISCGVSTYGSGHSSEHVALDILTYCTLVAAVTVTSSISSREIEKSKRMEHKLLHDIEAEFQSNNSILSQLLPAFVRNRVKEGTRYIAEDQGEVTIVFCDICDFDKICKEYNPDELTSFLDTFFQTLDQMCETSGITKIETVGKTYMACAGLKDFEFDLSDDLRKIPHARRGIEMSLAILDLVQNIELKFGGKLQVKIGINSGKVTAGVVGHHKPQFSLVGDTVNTASRMCSTIDLPNQIQITTETFNMIGDAKGLSFLKNEVEAKGKGKMKTFYVYVDKNSDENPDNNIIESQKNSKKPSLMVPSLGGLTTGSRASYASNASNEGENSSKRTQETFREKFDFSMKNTKNTKRKPENRVINFNFKETDEEKELRLSKTKENAIVLFYGLYVAVFTYCLLLLYYGLKWWYVSGYNEDSILIGRIIDVVFLVVCLIVHRKFYLFRCYPLLIVICLVWLLIVVLFNIGYNTDAQADMSALEVMYLILILSHISGGNFIVHCISLIVVFFTWLALAVTKGGASEYVLNIVIVASSAFINVIAGYTREQKVRINFNLTKAANIENQKTEQLLSFMMPRFVLEKYKQFRATTDRLFQVTLLFADIVGFTAWSSDKTPIEVVEMLSNLFTRFDKKCIEFNVYKVHTIGDCYVVMGITNDIHRDVSAECLNMLKMAQAMIHIINQVNEEHNSSLNMRIGLHTGEVIAGIIGTTVVRYDIYGPDVLLANKMESGGEAGKINVSEVTREILESRIPDKLQYNFNKEIVAKSIDRALKCYFVTTPSDLFAL</sequence>
<dbReference type="Gene3D" id="3.30.70.1230">
    <property type="entry name" value="Nucleotide cyclase"/>
    <property type="match status" value="2"/>
</dbReference>
<feature type="transmembrane region" description="Helical" evidence="14">
    <location>
        <begin position="1044"/>
        <end position="1062"/>
    </location>
</feature>
<feature type="transmembrane region" description="Helical" evidence="14">
    <location>
        <begin position="1114"/>
        <end position="1139"/>
    </location>
</feature>
<evidence type="ECO:0000256" key="5">
    <source>
        <dbReference type="ARBA" id="ARBA00022840"/>
    </source>
</evidence>
<evidence type="ECO:0000256" key="8">
    <source>
        <dbReference type="ARBA" id="ARBA00022989"/>
    </source>
</evidence>
<dbReference type="PANTHER" id="PTHR24092">
    <property type="entry name" value="PROBABLE PHOSPHOLIPID-TRANSPORTING ATPASE"/>
    <property type="match status" value="1"/>
</dbReference>
<evidence type="ECO:0000256" key="11">
    <source>
        <dbReference type="PIRSR" id="PIRSR606539-2"/>
    </source>
</evidence>
<evidence type="ECO:0000256" key="3">
    <source>
        <dbReference type="ARBA" id="ARBA00022723"/>
    </source>
</evidence>
<feature type="transmembrane region" description="Helical" evidence="14">
    <location>
        <begin position="951"/>
        <end position="977"/>
    </location>
</feature>
<keyword evidence="5 11" id="KW-0067">ATP-binding</keyword>
<dbReference type="SFLD" id="SFLDG00002">
    <property type="entry name" value="C1.7:_P-type_atpase_like"/>
    <property type="match status" value="1"/>
</dbReference>
<feature type="region of interest" description="Disordered" evidence="13">
    <location>
        <begin position="1612"/>
        <end position="1660"/>
    </location>
</feature>
<organism evidence="16 17">
    <name type="scientific">Blepharisma stoltei</name>
    <dbReference type="NCBI Taxonomy" id="1481888"/>
    <lineage>
        <taxon>Eukaryota</taxon>
        <taxon>Sar</taxon>
        <taxon>Alveolata</taxon>
        <taxon>Ciliophora</taxon>
        <taxon>Postciliodesmatophora</taxon>
        <taxon>Heterotrichea</taxon>
        <taxon>Heterotrichida</taxon>
        <taxon>Blepharismidae</taxon>
        <taxon>Blepharisma</taxon>
    </lineage>
</organism>
<feature type="transmembrane region" description="Helical" evidence="14">
    <location>
        <begin position="924"/>
        <end position="945"/>
    </location>
</feature>
<feature type="binding site" evidence="11">
    <location>
        <position position="671"/>
    </location>
    <ligand>
        <name>ATP</name>
        <dbReference type="ChEBI" id="CHEBI:30616"/>
    </ligand>
</feature>
<keyword evidence="2 14" id="KW-0812">Transmembrane</keyword>
<dbReference type="PROSITE" id="PS50125">
    <property type="entry name" value="GUANYLATE_CYCLASE_2"/>
    <property type="match status" value="2"/>
</dbReference>
<dbReference type="SUPFAM" id="SSF81660">
    <property type="entry name" value="Metal cation-transporting ATPase, ATP-binding domain N"/>
    <property type="match status" value="1"/>
</dbReference>
<dbReference type="Proteomes" id="UP001162131">
    <property type="component" value="Unassembled WGS sequence"/>
</dbReference>
<feature type="domain" description="Guanylate cyclase" evidence="15">
    <location>
        <begin position="1422"/>
        <end position="1558"/>
    </location>
</feature>
<feature type="transmembrane region" description="Helical" evidence="14">
    <location>
        <begin position="1806"/>
        <end position="1836"/>
    </location>
</feature>
<keyword evidence="7" id="KW-1278">Translocase</keyword>
<dbReference type="Gene3D" id="2.70.150.10">
    <property type="entry name" value="Calcium-transporting ATPase, cytoplasmic transduction domain A"/>
    <property type="match status" value="1"/>
</dbReference>
<feature type="transmembrane region" description="Helical" evidence="14">
    <location>
        <begin position="1318"/>
        <end position="1337"/>
    </location>
</feature>
<dbReference type="InterPro" id="IPR029787">
    <property type="entry name" value="Nucleotide_cyclase"/>
</dbReference>
<feature type="compositionally biased region" description="Low complexity" evidence="13">
    <location>
        <begin position="1643"/>
        <end position="1654"/>
    </location>
</feature>
<dbReference type="SUPFAM" id="SSF55073">
    <property type="entry name" value="Nucleotide cyclase"/>
    <property type="match status" value="2"/>
</dbReference>
<feature type="region of interest" description="Disordered" evidence="13">
    <location>
        <begin position="738"/>
        <end position="772"/>
    </location>
</feature>
<reference evidence="16" key="1">
    <citation type="submission" date="2021-09" db="EMBL/GenBank/DDBJ databases">
        <authorList>
            <consortium name="AG Swart"/>
            <person name="Singh M."/>
            <person name="Singh A."/>
            <person name="Seah K."/>
            <person name="Emmerich C."/>
        </authorList>
    </citation>
    <scope>NUCLEOTIDE SEQUENCE</scope>
    <source>
        <strain evidence="16">ATCC30299</strain>
    </source>
</reference>
<feature type="transmembrane region" description="Helical" evidence="14">
    <location>
        <begin position="1218"/>
        <end position="1236"/>
    </location>
</feature>
<evidence type="ECO:0000256" key="2">
    <source>
        <dbReference type="ARBA" id="ARBA00022692"/>
    </source>
</evidence>
<feature type="transmembrane region" description="Helical" evidence="14">
    <location>
        <begin position="1774"/>
        <end position="1794"/>
    </location>
</feature>
<feature type="binding site" evidence="11">
    <location>
        <position position="376"/>
    </location>
    <ligand>
        <name>ATP</name>
        <dbReference type="ChEBI" id="CHEBI:30616"/>
    </ligand>
</feature>
<evidence type="ECO:0000256" key="6">
    <source>
        <dbReference type="ARBA" id="ARBA00022842"/>
    </source>
</evidence>
<evidence type="ECO:0000256" key="7">
    <source>
        <dbReference type="ARBA" id="ARBA00022967"/>
    </source>
</evidence>
<feature type="binding site" evidence="11">
    <location>
        <position position="375"/>
    </location>
    <ligand>
        <name>ATP</name>
        <dbReference type="ChEBI" id="CHEBI:30616"/>
    </ligand>
</feature>
<dbReference type="InterPro" id="IPR006539">
    <property type="entry name" value="P-type_ATPase_IV"/>
</dbReference>
<dbReference type="SUPFAM" id="SSF56784">
    <property type="entry name" value="HAD-like"/>
    <property type="match status" value="1"/>
</dbReference>
<dbReference type="Pfam" id="PF16212">
    <property type="entry name" value="PhoLip_ATPase_C"/>
    <property type="match status" value="1"/>
</dbReference>
<feature type="binding site" evidence="12">
    <location>
        <position position="376"/>
    </location>
    <ligand>
        <name>Mg(2+)</name>
        <dbReference type="ChEBI" id="CHEBI:18420"/>
    </ligand>
</feature>
<dbReference type="PROSITE" id="PS00154">
    <property type="entry name" value="ATPASE_E1_E2"/>
    <property type="match status" value="1"/>
</dbReference>
<dbReference type="SFLD" id="SFLDF00027">
    <property type="entry name" value="p-type_atpase"/>
    <property type="match status" value="1"/>
</dbReference>
<dbReference type="NCBIfam" id="TIGR01652">
    <property type="entry name" value="ATPase-Plipid"/>
    <property type="match status" value="1"/>
</dbReference>
<protein>
    <recommendedName>
        <fullName evidence="15">Guanylate cyclase domain-containing protein</fullName>
    </recommendedName>
</protein>
<comment type="caution">
    <text evidence="16">The sequence shown here is derived from an EMBL/GenBank/DDBJ whole genome shotgun (WGS) entry which is preliminary data.</text>
</comment>
<dbReference type="PRINTS" id="PR00119">
    <property type="entry name" value="CATATPASE"/>
</dbReference>
<dbReference type="SFLD" id="SFLDS00003">
    <property type="entry name" value="Haloacid_Dehalogenase"/>
    <property type="match status" value="1"/>
</dbReference>
<dbReference type="Gene3D" id="3.40.1110.10">
    <property type="entry name" value="Calcium-transporting ATPase, cytoplasmic domain N"/>
    <property type="match status" value="1"/>
</dbReference>
<dbReference type="InterPro" id="IPR023298">
    <property type="entry name" value="ATPase_P-typ_TM_dom_sf"/>
</dbReference>
<dbReference type="Pfam" id="PF16209">
    <property type="entry name" value="PhoLip_ATPase_N"/>
    <property type="match status" value="1"/>
</dbReference>
<feature type="transmembrane region" description="Helical" evidence="14">
    <location>
        <begin position="1007"/>
        <end position="1032"/>
    </location>
</feature>
<dbReference type="InterPro" id="IPR036412">
    <property type="entry name" value="HAD-like_sf"/>
</dbReference>
<evidence type="ECO:0000256" key="10">
    <source>
        <dbReference type="PIRSR" id="PIRSR606539-1"/>
    </source>
</evidence>
<dbReference type="GO" id="GO:0005524">
    <property type="term" value="F:ATP binding"/>
    <property type="evidence" value="ECO:0007669"/>
    <property type="project" value="UniProtKB-KW"/>
</dbReference>
<feature type="transmembrane region" description="Helical" evidence="14">
    <location>
        <begin position="280"/>
        <end position="301"/>
    </location>
</feature>
<comment type="subcellular location">
    <subcellularLocation>
        <location evidence="1">Membrane</location>
        <topology evidence="1">Multi-pass membrane protein</topology>
    </subcellularLocation>
</comment>
<feature type="active site" description="4-aspartylphosphate intermediate" evidence="10">
    <location>
        <position position="374"/>
    </location>
</feature>
<dbReference type="Pfam" id="PF00211">
    <property type="entry name" value="Guanylate_cyc"/>
    <property type="match status" value="2"/>
</dbReference>
<dbReference type="SMART" id="SM00044">
    <property type="entry name" value="CYCc"/>
    <property type="match status" value="2"/>
</dbReference>
<evidence type="ECO:0000256" key="1">
    <source>
        <dbReference type="ARBA" id="ARBA00004141"/>
    </source>
</evidence>
<feature type="transmembrane region" description="Helical" evidence="14">
    <location>
        <begin position="316"/>
        <end position="338"/>
    </location>
</feature>
<feature type="binding site" evidence="11">
    <location>
        <position position="374"/>
    </location>
    <ligand>
        <name>ATP</name>
        <dbReference type="ChEBI" id="CHEBI:30616"/>
    </ligand>
</feature>